<gene>
    <name evidence="2" type="ORF">SAMN05421548_11274</name>
</gene>
<organism evidence="2 3">
    <name type="scientific">Paraburkholderia lycopersici</name>
    <dbReference type="NCBI Taxonomy" id="416944"/>
    <lineage>
        <taxon>Bacteria</taxon>
        <taxon>Pseudomonadati</taxon>
        <taxon>Pseudomonadota</taxon>
        <taxon>Betaproteobacteria</taxon>
        <taxon>Burkholderiales</taxon>
        <taxon>Burkholderiaceae</taxon>
        <taxon>Paraburkholderia</taxon>
    </lineage>
</organism>
<evidence type="ECO:0000313" key="2">
    <source>
        <dbReference type="EMBL" id="SDC94733.1"/>
    </source>
</evidence>
<evidence type="ECO:0000256" key="1">
    <source>
        <dbReference type="SAM" id="MobiDB-lite"/>
    </source>
</evidence>
<sequence>MNNERRDASRRPARIESASGSAAARKRPCRRRIERRLRSRRRRTCVLRNGRRLCRTLRRRPGFPSPASCAVRRRSLRGNGLLWRRFLRNGAHRRRTRRLVLQVRSVGLALITEHLFRGKAVMPDVGAHGVERLLHLLQTRLQGSRRAAPGGLVLFSYRHVFMLHVALQFASLACAAPLSPRSPHANPAIQRRYLR</sequence>
<dbReference type="STRING" id="416944.SAMN05421548_11274"/>
<reference evidence="3" key="1">
    <citation type="submission" date="2016-09" db="EMBL/GenBank/DDBJ databases">
        <authorList>
            <person name="Varghese N."/>
            <person name="Submissions S."/>
        </authorList>
    </citation>
    <scope>NUCLEOTIDE SEQUENCE [LARGE SCALE GENOMIC DNA]</scope>
    <source>
        <strain evidence="3">TNe-862</strain>
    </source>
</reference>
<evidence type="ECO:0000313" key="3">
    <source>
        <dbReference type="Proteomes" id="UP000198908"/>
    </source>
</evidence>
<dbReference type="EMBL" id="FMYQ01000012">
    <property type="protein sequence ID" value="SDC94733.1"/>
    <property type="molecule type" value="Genomic_DNA"/>
</dbReference>
<accession>A0A1G6QR18</accession>
<protein>
    <submittedName>
        <fullName evidence="2">Uncharacterized protein</fullName>
    </submittedName>
</protein>
<feature type="region of interest" description="Disordered" evidence="1">
    <location>
        <begin position="1"/>
        <end position="32"/>
    </location>
</feature>
<proteinExistence type="predicted"/>
<feature type="compositionally biased region" description="Basic and acidic residues" evidence="1">
    <location>
        <begin position="1"/>
        <end position="14"/>
    </location>
</feature>
<keyword evidence="3" id="KW-1185">Reference proteome</keyword>
<dbReference type="AlphaFoldDB" id="A0A1G6QR18"/>
<dbReference type="Proteomes" id="UP000198908">
    <property type="component" value="Unassembled WGS sequence"/>
</dbReference>
<name>A0A1G6QR18_9BURK</name>